<gene>
    <name evidence="1" type="ORF">NCTC129_00612</name>
</gene>
<protein>
    <submittedName>
        <fullName evidence="1">Uncharacterized protein</fullName>
    </submittedName>
</protein>
<evidence type="ECO:0000313" key="2">
    <source>
        <dbReference type="Proteomes" id="UP000282086"/>
    </source>
</evidence>
<dbReference type="AlphaFoldDB" id="A0A447MTY3"/>
<dbReference type="Proteomes" id="UP000282086">
    <property type="component" value="Chromosome"/>
</dbReference>
<name>A0A447MTY3_SALET</name>
<evidence type="ECO:0000313" key="1">
    <source>
        <dbReference type="EMBL" id="VDZ94522.1"/>
    </source>
</evidence>
<organism evidence="1 2">
    <name type="scientific">Salmonella enterica I</name>
    <dbReference type="NCBI Taxonomy" id="59201"/>
    <lineage>
        <taxon>Bacteria</taxon>
        <taxon>Pseudomonadati</taxon>
        <taxon>Pseudomonadota</taxon>
        <taxon>Gammaproteobacteria</taxon>
        <taxon>Enterobacterales</taxon>
        <taxon>Enterobacteriaceae</taxon>
        <taxon>Salmonella</taxon>
    </lineage>
</organism>
<sequence length="79" mass="9100">MSSEVQAKWINSETSCSARDRSDFFFQKILNRFHIVIRGALNGFNARGIFFIEVCHKRIQVTVCVGSKSRNFLDRCVRG</sequence>
<accession>A0A447MTY3</accession>
<reference evidence="1 2" key="1">
    <citation type="submission" date="2018-12" db="EMBL/GenBank/DDBJ databases">
        <authorList>
            <consortium name="Pathogen Informatics"/>
        </authorList>
    </citation>
    <scope>NUCLEOTIDE SEQUENCE [LARGE SCALE GENOMIC DNA]</scope>
    <source>
        <strain evidence="1 2">NCTC129</strain>
    </source>
</reference>
<dbReference type="EMBL" id="LR134140">
    <property type="protein sequence ID" value="VDZ94522.1"/>
    <property type="molecule type" value="Genomic_DNA"/>
</dbReference>
<proteinExistence type="predicted"/>